<dbReference type="Proteomes" id="UP000031338">
    <property type="component" value="Unassembled WGS sequence"/>
</dbReference>
<dbReference type="AlphaFoldDB" id="A0A0B8ZUK0"/>
<evidence type="ECO:0000313" key="2">
    <source>
        <dbReference type="Proteomes" id="UP000031338"/>
    </source>
</evidence>
<reference evidence="1 2" key="1">
    <citation type="submission" date="2014-10" db="EMBL/GenBank/DDBJ databases">
        <title>Draft genome sequence of Novosphingobium subterraneum DSM 12447.</title>
        <authorList>
            <person name="Gan H.M."/>
            <person name="Gan H.Y."/>
            <person name="Savka M.A."/>
        </authorList>
    </citation>
    <scope>NUCLEOTIDE SEQUENCE [LARGE SCALE GENOMIC DNA]</scope>
    <source>
        <strain evidence="1 2">DSM 12447</strain>
    </source>
</reference>
<dbReference type="PATRIC" id="fig|48936.3.peg.2066"/>
<comment type="caution">
    <text evidence="1">The sequence shown here is derived from an EMBL/GenBank/DDBJ whole genome shotgun (WGS) entry which is preliminary data.</text>
</comment>
<sequence>MSGLDWNAEATLHERDDAGSEMQYNFSVLKKAPLRDLVAEVAGMDAAQRARLVIDVAGGKSLNVGEILELADREGLT</sequence>
<accession>A0A0B8ZUK0</accession>
<organism evidence="1 2">
    <name type="scientific">Novosphingobium subterraneum</name>
    <dbReference type="NCBI Taxonomy" id="48936"/>
    <lineage>
        <taxon>Bacteria</taxon>
        <taxon>Pseudomonadati</taxon>
        <taxon>Pseudomonadota</taxon>
        <taxon>Alphaproteobacteria</taxon>
        <taxon>Sphingomonadales</taxon>
        <taxon>Sphingomonadaceae</taxon>
        <taxon>Novosphingobium</taxon>
    </lineage>
</organism>
<name>A0A0B8ZUK0_9SPHN</name>
<protein>
    <submittedName>
        <fullName evidence="1">Uncharacterized protein</fullName>
    </submittedName>
</protein>
<gene>
    <name evidence="1" type="ORF">NJ75_02059</name>
</gene>
<keyword evidence="2" id="KW-1185">Reference proteome</keyword>
<proteinExistence type="predicted"/>
<dbReference type="EMBL" id="JRVC01000008">
    <property type="protein sequence ID" value="KHS46823.1"/>
    <property type="molecule type" value="Genomic_DNA"/>
</dbReference>
<evidence type="ECO:0000313" key="1">
    <source>
        <dbReference type="EMBL" id="KHS46823.1"/>
    </source>
</evidence>
<dbReference type="RefSeq" id="WP_039334029.1">
    <property type="nucleotide sequence ID" value="NZ_JBNNWK010000001.1"/>
</dbReference>
<dbReference type="STRING" id="48936.NJ75_02059"/>